<name>A0A1E1LN72_9HELO</name>
<proteinExistence type="predicted"/>
<accession>A0A1E1LN72</accession>
<organism evidence="1 2">
    <name type="scientific">Rhynchosporium agropyri</name>
    <dbReference type="NCBI Taxonomy" id="914238"/>
    <lineage>
        <taxon>Eukaryota</taxon>
        <taxon>Fungi</taxon>
        <taxon>Dikarya</taxon>
        <taxon>Ascomycota</taxon>
        <taxon>Pezizomycotina</taxon>
        <taxon>Leotiomycetes</taxon>
        <taxon>Helotiales</taxon>
        <taxon>Ploettnerulaceae</taxon>
        <taxon>Rhynchosporium</taxon>
    </lineage>
</organism>
<dbReference type="AlphaFoldDB" id="A0A1E1LN72"/>
<keyword evidence="2" id="KW-1185">Reference proteome</keyword>
<evidence type="ECO:0000313" key="2">
    <source>
        <dbReference type="Proteomes" id="UP000178912"/>
    </source>
</evidence>
<gene>
    <name evidence="1" type="ORF">RAG0_15964</name>
</gene>
<dbReference type="EMBL" id="FJUX01000150">
    <property type="protein sequence ID" value="CZT11961.1"/>
    <property type="molecule type" value="Genomic_DNA"/>
</dbReference>
<evidence type="ECO:0000313" key="1">
    <source>
        <dbReference type="EMBL" id="CZT11961.1"/>
    </source>
</evidence>
<protein>
    <submittedName>
        <fullName evidence="1">Uncharacterized protein</fullName>
    </submittedName>
</protein>
<sequence length="72" mass="7516">MAATADSSKPFIPLSGIAEDGLSNEKEATATYFCVAVQLVIPTQGPGLVNAFVCDNRKVTALMLASSVTIRN</sequence>
<dbReference type="Proteomes" id="UP000178912">
    <property type="component" value="Unassembled WGS sequence"/>
</dbReference>
<reference evidence="2" key="1">
    <citation type="submission" date="2016-03" db="EMBL/GenBank/DDBJ databases">
        <authorList>
            <person name="Guldener U."/>
        </authorList>
    </citation>
    <scope>NUCLEOTIDE SEQUENCE [LARGE SCALE GENOMIC DNA]</scope>
    <source>
        <strain evidence="2">04CH-RAC-A.6.1</strain>
    </source>
</reference>
<dbReference type="OrthoDB" id="428768at2759"/>